<evidence type="ECO:0000256" key="12">
    <source>
        <dbReference type="SAM" id="MobiDB-lite"/>
    </source>
</evidence>
<feature type="region of interest" description="Disordered" evidence="12">
    <location>
        <begin position="87"/>
        <end position="111"/>
    </location>
</feature>
<dbReference type="OrthoDB" id="8020218at2759"/>
<dbReference type="RefSeq" id="XP_022294150.1">
    <property type="nucleotide sequence ID" value="XM_022438442.1"/>
</dbReference>
<feature type="binding site" evidence="11">
    <location>
        <begin position="227"/>
        <end position="233"/>
    </location>
    <ligand>
        <name>S-adenosyl-L-methionine</name>
        <dbReference type="ChEBI" id="CHEBI:59789"/>
    </ligand>
</feature>
<feature type="binding site" evidence="11">
    <location>
        <position position="250"/>
    </location>
    <ligand>
        <name>S-adenosyl-L-methionine</name>
        <dbReference type="ChEBI" id="CHEBI:59789"/>
    </ligand>
</feature>
<comment type="similarity">
    <text evidence="11">Belongs to the class I-like SAM-binding methyltransferase superfamily. RsmB/NOP family.</text>
</comment>
<dbReference type="Pfam" id="PF01189">
    <property type="entry name" value="Methyltr_RsmB-F"/>
    <property type="match status" value="1"/>
</dbReference>
<dbReference type="PROSITE" id="PS51686">
    <property type="entry name" value="SAM_MT_RSMB_NOP"/>
    <property type="match status" value="1"/>
</dbReference>
<evidence type="ECO:0000256" key="3">
    <source>
        <dbReference type="ARBA" id="ARBA00022603"/>
    </source>
</evidence>
<evidence type="ECO:0000256" key="5">
    <source>
        <dbReference type="ARBA" id="ARBA00022691"/>
    </source>
</evidence>
<keyword evidence="5 11" id="KW-0949">S-adenosyl-L-methionine</keyword>
<dbReference type="PANTHER" id="PTHR22808:SF3">
    <property type="entry name" value="5-METHYLCYTOSINE RRNA METHYLTRANSFERASE NSUN4"/>
    <property type="match status" value="1"/>
</dbReference>
<dbReference type="FunFam" id="3.40.50.150:FF:000055">
    <property type="entry name" value="5-methylcytosine rRNA methyltransferase NSUN4"/>
    <property type="match status" value="1"/>
</dbReference>
<keyword evidence="6 11" id="KW-0694">RNA-binding</keyword>
<keyword evidence="8" id="KW-0496">Mitochondrion</keyword>
<evidence type="ECO:0000313" key="14">
    <source>
        <dbReference type="Proteomes" id="UP000694844"/>
    </source>
</evidence>
<dbReference type="PANTHER" id="PTHR22808">
    <property type="entry name" value="NCL1 YEAST -RELATED NOL1/NOP2/FMU SUN DOMAIN-CONTAINING"/>
    <property type="match status" value="1"/>
</dbReference>
<dbReference type="PRINTS" id="PR02008">
    <property type="entry name" value="RCMTFAMILY"/>
</dbReference>
<dbReference type="Gene3D" id="6.20.240.40">
    <property type="match status" value="1"/>
</dbReference>
<dbReference type="InterPro" id="IPR029063">
    <property type="entry name" value="SAM-dependent_MTases_sf"/>
</dbReference>
<evidence type="ECO:0000259" key="13">
    <source>
        <dbReference type="PROSITE" id="PS51686"/>
    </source>
</evidence>
<dbReference type="GO" id="GO:0008173">
    <property type="term" value="F:RNA methyltransferase activity"/>
    <property type="evidence" value="ECO:0007669"/>
    <property type="project" value="InterPro"/>
</dbReference>
<dbReference type="GeneID" id="111104466"/>
<feature type="domain" description="SAM-dependent MTase RsmB/NOP-type" evidence="13">
    <location>
        <begin position="135"/>
        <end position="423"/>
    </location>
</feature>
<sequence>METFYKPVFKNLWPSIRISLLTTSKYCALLNNYNSESDKVENYLKDFGAYNAMEEAASARKKYLEKENKQILIENSSLPLDSFLDFPKRPQKKEDENDEYNNESFDETEEEAVDKIEPVVGKNTSLHDFIPTKKVFSEKELLQQQIVSTSTFSDSTVDVPIKVIQEQVPELPNSMKFFVYPKGDVSNFPNPKMKHGDLLGYYLLDATSLLPVVALDIQERDSVLDLCAAPGGKTLAMLQTLQTENITCNDESWTRLGRLRDIAKWYLGGVPSSMSVSRNDGKQFVDPLYDKVLVDVPCNTDRHVLISEDNNLFKPGRVDERLNLPSRQRDLLIAGIQSCKPGGTIVYSTCTLSPAQNDGVIQATMEHLWKETEIDSVVIDLSYLRPIFASIFSFFPETKYGQLVIPSLSSNFGPMYICKIKRIR</sequence>
<evidence type="ECO:0000256" key="8">
    <source>
        <dbReference type="ARBA" id="ARBA00023128"/>
    </source>
</evidence>
<proteinExistence type="inferred from homology"/>
<keyword evidence="2" id="KW-0698">rRNA processing</keyword>
<feature type="compositionally biased region" description="Acidic residues" evidence="12">
    <location>
        <begin position="96"/>
        <end position="111"/>
    </location>
</feature>
<keyword evidence="7" id="KW-0809">Transit peptide</keyword>
<reference evidence="15" key="1">
    <citation type="submission" date="2025-08" db="UniProtKB">
        <authorList>
            <consortium name="RefSeq"/>
        </authorList>
    </citation>
    <scope>IDENTIFICATION</scope>
    <source>
        <tissue evidence="15">Whole sample</tissue>
    </source>
</reference>
<keyword evidence="3 11" id="KW-0489">Methyltransferase</keyword>
<evidence type="ECO:0000256" key="4">
    <source>
        <dbReference type="ARBA" id="ARBA00022679"/>
    </source>
</evidence>
<comment type="caution">
    <text evidence="11">Lacks conserved residue(s) required for the propagation of feature annotation.</text>
</comment>
<evidence type="ECO:0000256" key="9">
    <source>
        <dbReference type="ARBA" id="ARBA00042050"/>
    </source>
</evidence>
<dbReference type="Gene3D" id="3.40.50.150">
    <property type="entry name" value="Vaccinia Virus protein VP39"/>
    <property type="match status" value="1"/>
</dbReference>
<dbReference type="InterPro" id="IPR049560">
    <property type="entry name" value="MeTrfase_RsmB-F_NOP2_cat"/>
</dbReference>
<evidence type="ECO:0000256" key="1">
    <source>
        <dbReference type="ARBA" id="ARBA00004173"/>
    </source>
</evidence>
<dbReference type="GO" id="GO:0031167">
    <property type="term" value="P:rRNA methylation"/>
    <property type="evidence" value="ECO:0007669"/>
    <property type="project" value="TreeGrafter"/>
</dbReference>
<gene>
    <name evidence="15" type="primary">LOC111104466</name>
</gene>
<dbReference type="InterPro" id="IPR023267">
    <property type="entry name" value="RCMT"/>
</dbReference>
<evidence type="ECO:0000256" key="11">
    <source>
        <dbReference type="PROSITE-ProRule" id="PRU01023"/>
    </source>
</evidence>
<organism evidence="14 15">
    <name type="scientific">Crassostrea virginica</name>
    <name type="common">Eastern oyster</name>
    <dbReference type="NCBI Taxonomy" id="6565"/>
    <lineage>
        <taxon>Eukaryota</taxon>
        <taxon>Metazoa</taxon>
        <taxon>Spiralia</taxon>
        <taxon>Lophotrochozoa</taxon>
        <taxon>Mollusca</taxon>
        <taxon>Bivalvia</taxon>
        <taxon>Autobranchia</taxon>
        <taxon>Pteriomorphia</taxon>
        <taxon>Ostreida</taxon>
        <taxon>Ostreoidea</taxon>
        <taxon>Ostreidae</taxon>
        <taxon>Crassostrea</taxon>
    </lineage>
</organism>
<name>A0A8B8ASJ1_CRAVI</name>
<keyword evidence="4 11" id="KW-0808">Transferase</keyword>
<feature type="binding site" evidence="11">
    <location>
        <position position="295"/>
    </location>
    <ligand>
        <name>S-adenosyl-L-methionine</name>
        <dbReference type="ChEBI" id="CHEBI:59789"/>
    </ligand>
</feature>
<evidence type="ECO:0000256" key="2">
    <source>
        <dbReference type="ARBA" id="ARBA00022552"/>
    </source>
</evidence>
<evidence type="ECO:0000313" key="15">
    <source>
        <dbReference type="RefSeq" id="XP_022294150.1"/>
    </source>
</evidence>
<evidence type="ECO:0000256" key="10">
    <source>
        <dbReference type="ARBA" id="ARBA00049302"/>
    </source>
</evidence>
<feature type="active site" description="Nucleophile" evidence="11">
    <location>
        <position position="350"/>
    </location>
</feature>
<accession>A0A8B8ASJ1</accession>
<dbReference type="AlphaFoldDB" id="A0A8B8ASJ1"/>
<dbReference type="Proteomes" id="UP000694844">
    <property type="component" value="Chromosome 7"/>
</dbReference>
<protein>
    <recommendedName>
        <fullName evidence="9">NOL1/NOP2/Sun domain family member 4</fullName>
    </recommendedName>
</protein>
<evidence type="ECO:0000256" key="6">
    <source>
        <dbReference type="ARBA" id="ARBA00022884"/>
    </source>
</evidence>
<dbReference type="GO" id="GO:0005762">
    <property type="term" value="C:mitochondrial large ribosomal subunit"/>
    <property type="evidence" value="ECO:0007669"/>
    <property type="project" value="TreeGrafter"/>
</dbReference>
<evidence type="ECO:0000256" key="7">
    <source>
        <dbReference type="ARBA" id="ARBA00022946"/>
    </source>
</evidence>
<comment type="subcellular location">
    <subcellularLocation>
        <location evidence="1">Mitochondrion</location>
    </subcellularLocation>
</comment>
<dbReference type="SUPFAM" id="SSF53335">
    <property type="entry name" value="S-adenosyl-L-methionine-dependent methyltransferases"/>
    <property type="match status" value="1"/>
</dbReference>
<keyword evidence="14" id="KW-1185">Reference proteome</keyword>
<dbReference type="GO" id="GO:0003723">
    <property type="term" value="F:RNA binding"/>
    <property type="evidence" value="ECO:0007669"/>
    <property type="project" value="UniProtKB-UniRule"/>
</dbReference>
<comment type="catalytic activity">
    <reaction evidence="10">
        <text>a cytidine in rRNA + S-adenosyl-L-methionine = a 5-methylcytidine in rRNA + S-adenosyl-L-homocysteine + H(+)</text>
        <dbReference type="Rhea" id="RHEA:61484"/>
        <dbReference type="Rhea" id="RHEA-COMP:15836"/>
        <dbReference type="Rhea" id="RHEA-COMP:15837"/>
        <dbReference type="ChEBI" id="CHEBI:15378"/>
        <dbReference type="ChEBI" id="CHEBI:57856"/>
        <dbReference type="ChEBI" id="CHEBI:59789"/>
        <dbReference type="ChEBI" id="CHEBI:74483"/>
        <dbReference type="ChEBI" id="CHEBI:82748"/>
    </reaction>
</comment>
<dbReference type="InterPro" id="IPR001678">
    <property type="entry name" value="MeTrfase_RsmB-F_NOP2_dom"/>
</dbReference>